<keyword evidence="5" id="KW-1185">Reference proteome</keyword>
<dbReference type="NCBIfam" id="NF009255">
    <property type="entry name" value="PRK12612.1-3"/>
    <property type="match status" value="1"/>
</dbReference>
<dbReference type="RefSeq" id="WP_010269640.1">
    <property type="nucleotide sequence ID" value="NZ_CP066067.1"/>
</dbReference>
<evidence type="ECO:0000313" key="2">
    <source>
        <dbReference type="EMBL" id="RRO86562.1"/>
    </source>
</evidence>
<dbReference type="EMBL" id="PQNK01000008">
    <property type="protein sequence ID" value="RRO86562.1"/>
    <property type="molecule type" value="Genomic_DNA"/>
</dbReference>
<evidence type="ECO:0000313" key="5">
    <source>
        <dbReference type="Proteomes" id="UP000278422"/>
    </source>
</evidence>
<dbReference type="EMBL" id="PQNQ01000007">
    <property type="protein sequence ID" value="RRQ04702.1"/>
    <property type="molecule type" value="Genomic_DNA"/>
</dbReference>
<protein>
    <submittedName>
        <fullName evidence="2">Cation:proton antiporter</fullName>
    </submittedName>
</protein>
<evidence type="ECO:0000256" key="1">
    <source>
        <dbReference type="SAM" id="Phobius"/>
    </source>
</evidence>
<comment type="caution">
    <text evidence="2">The sequence shown here is derived from an EMBL/GenBank/DDBJ whole genome shotgun (WGS) entry which is preliminary data.</text>
</comment>
<feature type="transmembrane region" description="Helical" evidence="1">
    <location>
        <begin position="6"/>
        <end position="27"/>
    </location>
</feature>
<dbReference type="Proteomes" id="UP000276526">
    <property type="component" value="Unassembled WGS sequence"/>
</dbReference>
<feature type="transmembrane region" description="Helical" evidence="1">
    <location>
        <begin position="68"/>
        <end position="87"/>
    </location>
</feature>
<sequence length="92" mass="10073">MSPTTFLTIAGGITIAVNALALLIVLWRAASTHNDARRAVLSDMVFFAMVGLFLSYCLFHRSAITYDVVMFAGLFGALTTIAYARIITRGRR</sequence>
<evidence type="ECO:0000313" key="4">
    <source>
        <dbReference type="Proteomes" id="UP000276526"/>
    </source>
</evidence>
<keyword evidence="1" id="KW-0812">Transmembrane</keyword>
<keyword evidence="1" id="KW-1133">Transmembrane helix</keyword>
<dbReference type="OrthoDB" id="4411489at2"/>
<accession>A0A3R8PBN2</accession>
<dbReference type="AlphaFoldDB" id="A0A3R8PBN2"/>
<gene>
    <name evidence="3" type="ORF">CXF42_04025</name>
    <name evidence="2" type="ORF">CXF48_05950</name>
</gene>
<reference evidence="4 5" key="1">
    <citation type="submission" date="2018-01" db="EMBL/GenBank/DDBJ databases">
        <title>Twenty Corynebacterium bovis Genomes.</title>
        <authorList>
            <person name="Gulvik C.A."/>
        </authorList>
    </citation>
    <scope>NUCLEOTIDE SEQUENCE [LARGE SCALE GENOMIC DNA]</scope>
    <source>
        <strain evidence="3 5">16-2004</strain>
        <strain evidence="2 4">F6900</strain>
    </source>
</reference>
<feature type="transmembrane region" description="Helical" evidence="1">
    <location>
        <begin position="39"/>
        <end position="56"/>
    </location>
</feature>
<keyword evidence="1" id="KW-0472">Membrane</keyword>
<name>A0A3R8PBN2_9CORY</name>
<dbReference type="GeneID" id="60808249"/>
<proteinExistence type="predicted"/>
<evidence type="ECO:0000313" key="3">
    <source>
        <dbReference type="EMBL" id="RRQ04702.1"/>
    </source>
</evidence>
<dbReference type="Proteomes" id="UP000278422">
    <property type="component" value="Unassembled WGS sequence"/>
</dbReference>
<organism evidence="2 4">
    <name type="scientific">Corynebacterium bovis</name>
    <dbReference type="NCBI Taxonomy" id="36808"/>
    <lineage>
        <taxon>Bacteria</taxon>
        <taxon>Bacillati</taxon>
        <taxon>Actinomycetota</taxon>
        <taxon>Actinomycetes</taxon>
        <taxon>Mycobacteriales</taxon>
        <taxon>Corynebacteriaceae</taxon>
        <taxon>Corynebacterium</taxon>
    </lineage>
</organism>